<feature type="transmembrane region" description="Helical" evidence="4">
    <location>
        <begin position="6"/>
        <end position="25"/>
    </location>
</feature>
<keyword evidence="1" id="KW-0813">Transport</keyword>
<feature type="transmembrane region" description="Helical" evidence="4">
    <location>
        <begin position="45"/>
        <end position="63"/>
    </location>
</feature>
<keyword evidence="2" id="KW-1278">Translocase</keyword>
<dbReference type="AlphaFoldDB" id="A0AAW1BEB0"/>
<dbReference type="Proteomes" id="UP001474421">
    <property type="component" value="Unassembled WGS sequence"/>
</dbReference>
<keyword evidence="4" id="KW-0812">Transmembrane</keyword>
<name>A0AAW1BEB0_CROAD</name>
<evidence type="ECO:0000256" key="1">
    <source>
        <dbReference type="ARBA" id="ARBA00022448"/>
    </source>
</evidence>
<evidence type="ECO:0000313" key="7">
    <source>
        <dbReference type="Proteomes" id="UP001474421"/>
    </source>
</evidence>
<keyword evidence="3" id="KW-0520">NAD</keyword>
<dbReference type="Pfam" id="PF06455">
    <property type="entry name" value="NADH5_C"/>
    <property type="match status" value="1"/>
</dbReference>
<reference evidence="6 7" key="1">
    <citation type="journal article" date="2024" name="Proc. Natl. Acad. Sci. U.S.A.">
        <title>The genetic regulatory architecture and epigenomic basis for age-related changes in rattlesnake venom.</title>
        <authorList>
            <person name="Hogan M.P."/>
            <person name="Holding M.L."/>
            <person name="Nystrom G.S."/>
            <person name="Colston T.J."/>
            <person name="Bartlett D.A."/>
            <person name="Mason A.J."/>
            <person name="Ellsworth S.A."/>
            <person name="Rautsaw R.M."/>
            <person name="Lawrence K.C."/>
            <person name="Strickland J.L."/>
            <person name="He B."/>
            <person name="Fraser P."/>
            <person name="Margres M.J."/>
            <person name="Gilbert D.M."/>
            <person name="Gibbs H.L."/>
            <person name="Parkinson C.L."/>
            <person name="Rokyta D.R."/>
        </authorList>
    </citation>
    <scope>NUCLEOTIDE SEQUENCE [LARGE SCALE GENOMIC DNA]</scope>
    <source>
        <strain evidence="6">DRR0105</strain>
    </source>
</reference>
<accession>A0AAW1BEB0</accession>
<evidence type="ECO:0000256" key="4">
    <source>
        <dbReference type="SAM" id="Phobius"/>
    </source>
</evidence>
<feature type="non-terminal residue" evidence="6">
    <location>
        <position position="1"/>
    </location>
</feature>
<evidence type="ECO:0000256" key="3">
    <source>
        <dbReference type="ARBA" id="ARBA00023027"/>
    </source>
</evidence>
<keyword evidence="7" id="KW-1185">Reference proteome</keyword>
<organism evidence="6 7">
    <name type="scientific">Crotalus adamanteus</name>
    <name type="common">Eastern diamondback rattlesnake</name>
    <dbReference type="NCBI Taxonomy" id="8729"/>
    <lineage>
        <taxon>Eukaryota</taxon>
        <taxon>Metazoa</taxon>
        <taxon>Chordata</taxon>
        <taxon>Craniata</taxon>
        <taxon>Vertebrata</taxon>
        <taxon>Euteleostomi</taxon>
        <taxon>Lepidosauria</taxon>
        <taxon>Squamata</taxon>
        <taxon>Bifurcata</taxon>
        <taxon>Unidentata</taxon>
        <taxon>Episquamata</taxon>
        <taxon>Toxicofera</taxon>
        <taxon>Serpentes</taxon>
        <taxon>Colubroidea</taxon>
        <taxon>Viperidae</taxon>
        <taxon>Crotalinae</taxon>
        <taxon>Crotalus</taxon>
    </lineage>
</organism>
<feature type="domain" description="NADH dehydrogenase subunit 5 C-terminal" evidence="5">
    <location>
        <begin position="19"/>
        <end position="143"/>
    </location>
</feature>
<comment type="caution">
    <text evidence="6">The sequence shown here is derived from an EMBL/GenBank/DDBJ whole genome shotgun (WGS) entry which is preliminary data.</text>
</comment>
<sequence>ALTTTLIATILSAACSIHIILLVLAGPAHTTINLHKEAKNTIIPLMRLTITSILIGSLTKLSTLQTPPIITIPKIIKLIALAITILGIILSKDLIQITRPLPPKTPQTITLFFNQLAFFNIPHRAVTINTLKSSQQISTELIDL</sequence>
<evidence type="ECO:0000256" key="2">
    <source>
        <dbReference type="ARBA" id="ARBA00022967"/>
    </source>
</evidence>
<protein>
    <submittedName>
        <fullName evidence="6">NADH-ubiquinone oxidoreductase chain 5</fullName>
    </submittedName>
</protein>
<dbReference type="EMBL" id="JAOTOJ010000006">
    <property type="protein sequence ID" value="KAK9400142.1"/>
    <property type="molecule type" value="Genomic_DNA"/>
</dbReference>
<dbReference type="InterPro" id="IPR010934">
    <property type="entry name" value="NADH_DH_su5_C"/>
</dbReference>
<proteinExistence type="predicted"/>
<evidence type="ECO:0000313" key="6">
    <source>
        <dbReference type="EMBL" id="KAK9400142.1"/>
    </source>
</evidence>
<keyword evidence="4" id="KW-1133">Transmembrane helix</keyword>
<keyword evidence="4" id="KW-0472">Membrane</keyword>
<feature type="transmembrane region" description="Helical" evidence="4">
    <location>
        <begin position="75"/>
        <end position="95"/>
    </location>
</feature>
<evidence type="ECO:0000259" key="5">
    <source>
        <dbReference type="Pfam" id="PF06455"/>
    </source>
</evidence>
<gene>
    <name evidence="6" type="ORF">NXF25_013161</name>
</gene>